<evidence type="ECO:0000256" key="3">
    <source>
        <dbReference type="ARBA" id="ARBA00023163"/>
    </source>
</evidence>
<evidence type="ECO:0000256" key="2">
    <source>
        <dbReference type="ARBA" id="ARBA00023125"/>
    </source>
</evidence>
<dbReference type="RefSeq" id="WP_169530542.1">
    <property type="nucleotide sequence ID" value="NZ_JABBGH010000001.1"/>
</dbReference>
<dbReference type="InterPro" id="IPR009057">
    <property type="entry name" value="Homeodomain-like_sf"/>
</dbReference>
<keyword evidence="1" id="KW-0805">Transcription regulation</keyword>
<dbReference type="SUPFAM" id="SSF46689">
    <property type="entry name" value="Homeodomain-like"/>
    <property type="match status" value="2"/>
</dbReference>
<protein>
    <submittedName>
        <fullName evidence="5">Helix-turn-helix transcriptional regulator</fullName>
    </submittedName>
</protein>
<comment type="caution">
    <text evidence="5">The sequence shown here is derived from an EMBL/GenBank/DDBJ whole genome shotgun (WGS) entry which is preliminary data.</text>
</comment>
<gene>
    <name evidence="5" type="ORF">HHL22_08785</name>
</gene>
<evidence type="ECO:0000256" key="1">
    <source>
        <dbReference type="ARBA" id="ARBA00023015"/>
    </source>
</evidence>
<dbReference type="InterPro" id="IPR018060">
    <property type="entry name" value="HTH_AraC"/>
</dbReference>
<dbReference type="GO" id="GO:0043565">
    <property type="term" value="F:sequence-specific DNA binding"/>
    <property type="evidence" value="ECO:0007669"/>
    <property type="project" value="InterPro"/>
</dbReference>
<keyword evidence="6" id="KW-1185">Reference proteome</keyword>
<dbReference type="EMBL" id="JABBGH010000001">
    <property type="protein sequence ID" value="NML65297.1"/>
    <property type="molecule type" value="Genomic_DNA"/>
</dbReference>
<dbReference type="PROSITE" id="PS00041">
    <property type="entry name" value="HTH_ARAC_FAMILY_1"/>
    <property type="match status" value="1"/>
</dbReference>
<accession>A0A7Y0ADQ0</accession>
<dbReference type="Gene3D" id="1.10.10.60">
    <property type="entry name" value="Homeodomain-like"/>
    <property type="match status" value="2"/>
</dbReference>
<dbReference type="InterPro" id="IPR020449">
    <property type="entry name" value="Tscrpt_reg_AraC-type_HTH"/>
</dbReference>
<keyword evidence="3" id="KW-0804">Transcription</keyword>
<reference evidence="5 6" key="1">
    <citation type="submission" date="2020-04" db="EMBL/GenBank/DDBJ databases">
        <title>Hymenobacter polaris sp. nov., isolated from Arctic soil.</title>
        <authorList>
            <person name="Dahal R.H."/>
        </authorList>
    </citation>
    <scope>NUCLEOTIDE SEQUENCE [LARGE SCALE GENOMIC DNA]</scope>
    <source>
        <strain evidence="5 6">RP-2-7</strain>
    </source>
</reference>
<dbReference type="Pfam" id="PF12833">
    <property type="entry name" value="HTH_18"/>
    <property type="match status" value="1"/>
</dbReference>
<evidence type="ECO:0000259" key="4">
    <source>
        <dbReference type="PROSITE" id="PS01124"/>
    </source>
</evidence>
<dbReference type="PANTHER" id="PTHR47893">
    <property type="entry name" value="REGULATORY PROTEIN PCHR"/>
    <property type="match status" value="1"/>
</dbReference>
<evidence type="ECO:0000313" key="6">
    <source>
        <dbReference type="Proteomes" id="UP000559626"/>
    </source>
</evidence>
<organism evidence="5 6">
    <name type="scientific">Hymenobacter polaris</name>
    <dbReference type="NCBI Taxonomy" id="2682546"/>
    <lineage>
        <taxon>Bacteria</taxon>
        <taxon>Pseudomonadati</taxon>
        <taxon>Bacteroidota</taxon>
        <taxon>Cytophagia</taxon>
        <taxon>Cytophagales</taxon>
        <taxon>Hymenobacteraceae</taxon>
        <taxon>Hymenobacter</taxon>
    </lineage>
</organism>
<dbReference type="SMART" id="SM00342">
    <property type="entry name" value="HTH_ARAC"/>
    <property type="match status" value="1"/>
</dbReference>
<keyword evidence="2" id="KW-0238">DNA-binding</keyword>
<dbReference type="Proteomes" id="UP000559626">
    <property type="component" value="Unassembled WGS sequence"/>
</dbReference>
<evidence type="ECO:0000313" key="5">
    <source>
        <dbReference type="EMBL" id="NML65297.1"/>
    </source>
</evidence>
<proteinExistence type="predicted"/>
<name>A0A7Y0ADQ0_9BACT</name>
<dbReference type="InterPro" id="IPR053142">
    <property type="entry name" value="PchR_regulatory_protein"/>
</dbReference>
<dbReference type="PROSITE" id="PS01124">
    <property type="entry name" value="HTH_ARAC_FAMILY_2"/>
    <property type="match status" value="1"/>
</dbReference>
<dbReference type="GO" id="GO:0003700">
    <property type="term" value="F:DNA-binding transcription factor activity"/>
    <property type="evidence" value="ECO:0007669"/>
    <property type="project" value="InterPro"/>
</dbReference>
<dbReference type="PRINTS" id="PR00032">
    <property type="entry name" value="HTHARAC"/>
</dbReference>
<feature type="domain" description="HTH araC/xylS-type" evidence="4">
    <location>
        <begin position="220"/>
        <end position="317"/>
    </location>
</feature>
<dbReference type="InterPro" id="IPR018062">
    <property type="entry name" value="HTH_AraC-typ_CS"/>
</dbReference>
<dbReference type="PANTHER" id="PTHR47893:SF1">
    <property type="entry name" value="REGULATORY PROTEIN PCHR"/>
    <property type="match status" value="1"/>
</dbReference>
<dbReference type="AlphaFoldDB" id="A0A7Y0ADQ0"/>
<sequence length="317" mass="34419">MDPASPPPFAAGFCLPEGQEQHAALQLGGSPGTVRLVATGGLVLTETRLEAAPSAAPWQHLNERPVVELNFMLTGHLRQSQGGLLRQQLYAPGYHNWVHNPQSLEQNELLGPGPVRLITVQVPVARMLGLLTDYVPELPAVAEQLALGRPLVQHAPAPGLPPRLRALLDTLWDSPAPLGLKRLHYEAVALELVAQQAALLLPAAPAAGPPLGAPERDKLHHARALLLQHLAEPPSLAELARQCQLNEFSLKRGFRQLFGSSVGQFVQAQRLEAARHLLLGGGRTVAEIAYELGYAHPQHFHRAFKKHFGHPPGQLRR</sequence>